<reference evidence="1" key="1">
    <citation type="submission" date="2018-11" db="EMBL/GenBank/DDBJ databases">
        <authorList>
            <consortium name="Genoscope - CEA"/>
            <person name="William W."/>
        </authorList>
    </citation>
    <scope>NUCLEOTIDE SEQUENCE</scope>
</reference>
<proteinExistence type="predicted"/>
<dbReference type="PROSITE" id="PS51257">
    <property type="entry name" value="PROKAR_LIPOPROTEIN"/>
    <property type="match status" value="1"/>
</dbReference>
<dbReference type="EMBL" id="LR031569">
    <property type="protein sequence ID" value="VDC65230.1"/>
    <property type="molecule type" value="Genomic_DNA"/>
</dbReference>
<accession>A0A3P5YW44</accession>
<protein>
    <submittedName>
        <fullName evidence="1">Uncharacterized protein</fullName>
    </submittedName>
</protein>
<dbReference type="AlphaFoldDB" id="A0A3P5YW44"/>
<gene>
    <name evidence="1" type="ORF">BRAA06T23770Z</name>
</gene>
<name>A0A3P5YW44_BRACM</name>
<evidence type="ECO:0000313" key="1">
    <source>
        <dbReference type="EMBL" id="VDC65230.1"/>
    </source>
</evidence>
<organism evidence="1">
    <name type="scientific">Brassica campestris</name>
    <name type="common">Field mustard</name>
    <dbReference type="NCBI Taxonomy" id="3711"/>
    <lineage>
        <taxon>Eukaryota</taxon>
        <taxon>Viridiplantae</taxon>
        <taxon>Streptophyta</taxon>
        <taxon>Embryophyta</taxon>
        <taxon>Tracheophyta</taxon>
        <taxon>Spermatophyta</taxon>
        <taxon>Magnoliopsida</taxon>
        <taxon>eudicotyledons</taxon>
        <taxon>Gunneridae</taxon>
        <taxon>Pentapetalae</taxon>
        <taxon>rosids</taxon>
        <taxon>malvids</taxon>
        <taxon>Brassicales</taxon>
        <taxon>Brassicaceae</taxon>
        <taxon>Brassiceae</taxon>
        <taxon>Brassica</taxon>
    </lineage>
</organism>
<sequence>MDALRGKGSGADGGEVIPGFVMMSGSCGCGGSTIG</sequence>